<dbReference type="GO" id="GO:0005737">
    <property type="term" value="C:cytoplasm"/>
    <property type="evidence" value="ECO:0007669"/>
    <property type="project" value="UniProtKB-SubCell"/>
</dbReference>
<dbReference type="EMBL" id="PXXU01000005">
    <property type="protein sequence ID" value="PSJ18503.1"/>
    <property type="molecule type" value="Genomic_DNA"/>
</dbReference>
<reference evidence="7 8" key="1">
    <citation type="submission" date="2018-03" db="EMBL/GenBank/DDBJ databases">
        <title>Draft genome of Nitrosomonas supralitoralis APG5.</title>
        <authorList>
            <person name="Urakawa H."/>
            <person name="Lopez J.V."/>
        </authorList>
    </citation>
    <scope>NUCLEOTIDE SEQUENCE [LARGE SCALE GENOMIC DNA]</scope>
    <source>
        <strain evidence="7 8">APG5</strain>
    </source>
</reference>
<comment type="caution">
    <text evidence="7">The sequence shown here is derived from an EMBL/GenBank/DDBJ whole genome shotgun (WGS) entry which is preliminary data.</text>
</comment>
<keyword evidence="4 6" id="KW-0949">S-adenosyl-L-methionine</keyword>
<keyword evidence="6" id="KW-0963">Cytoplasm</keyword>
<dbReference type="RefSeq" id="WP_106705750.1">
    <property type="nucleotide sequence ID" value="NZ_PXXU01000005.1"/>
</dbReference>
<evidence type="ECO:0000256" key="4">
    <source>
        <dbReference type="ARBA" id="ARBA00022691"/>
    </source>
</evidence>
<keyword evidence="3 6" id="KW-0808">Transferase</keyword>
<feature type="binding site" evidence="6">
    <location>
        <position position="73"/>
    </location>
    <ligand>
        <name>S-adenosyl-L-methionine</name>
        <dbReference type="ChEBI" id="CHEBI:59789"/>
    </ligand>
</feature>
<evidence type="ECO:0000256" key="6">
    <source>
        <dbReference type="HAMAP-Rule" id="MF_00658"/>
    </source>
</evidence>
<accession>A0A2P7NYE8</accession>
<dbReference type="Gene3D" id="3.40.1280.10">
    <property type="match status" value="1"/>
</dbReference>
<dbReference type="InterPro" id="IPR029028">
    <property type="entry name" value="Alpha/beta_knot_MTases"/>
</dbReference>
<gene>
    <name evidence="6" type="primary">rlmH</name>
    <name evidence="7" type="ORF">C7H79_02655</name>
</gene>
<evidence type="ECO:0000313" key="8">
    <source>
        <dbReference type="Proteomes" id="UP000241912"/>
    </source>
</evidence>
<keyword evidence="2 6" id="KW-0489">Methyltransferase</keyword>
<dbReference type="PANTHER" id="PTHR33603">
    <property type="entry name" value="METHYLTRANSFERASE"/>
    <property type="match status" value="1"/>
</dbReference>
<comment type="similarity">
    <text evidence="5 6">Belongs to the RNA methyltransferase RlmH family.</text>
</comment>
<protein>
    <recommendedName>
        <fullName evidence="6">Ribosomal RNA large subunit methyltransferase H</fullName>
        <ecNumber evidence="6">2.1.1.177</ecNumber>
    </recommendedName>
    <alternativeName>
        <fullName evidence="6">23S rRNA (pseudouridine1915-N3)-methyltransferase</fullName>
    </alternativeName>
    <alternativeName>
        <fullName evidence="6">23S rRNA m3Psi1915 methyltransferase</fullName>
    </alternativeName>
    <alternativeName>
        <fullName evidence="6">rRNA (pseudouridine-N3-)-methyltransferase RlmH</fullName>
    </alternativeName>
</protein>
<keyword evidence="8" id="KW-1185">Reference proteome</keyword>
<dbReference type="Proteomes" id="UP000241912">
    <property type="component" value="Unassembled WGS sequence"/>
</dbReference>
<dbReference type="EC" id="2.1.1.177" evidence="6"/>
<evidence type="ECO:0000313" key="7">
    <source>
        <dbReference type="EMBL" id="PSJ18503.1"/>
    </source>
</evidence>
<comment type="subcellular location">
    <subcellularLocation>
        <location evidence="6">Cytoplasm</location>
    </subcellularLocation>
</comment>
<dbReference type="PIRSF" id="PIRSF004505">
    <property type="entry name" value="MT_bac"/>
    <property type="match status" value="1"/>
</dbReference>
<evidence type="ECO:0000256" key="1">
    <source>
        <dbReference type="ARBA" id="ARBA00022552"/>
    </source>
</evidence>
<dbReference type="InterPro" id="IPR003742">
    <property type="entry name" value="RlmH-like"/>
</dbReference>
<dbReference type="InterPro" id="IPR029026">
    <property type="entry name" value="tRNA_m1G_MTases_N"/>
</dbReference>
<dbReference type="CDD" id="cd18081">
    <property type="entry name" value="RlmH-like"/>
    <property type="match status" value="1"/>
</dbReference>
<comment type="function">
    <text evidence="6">Specifically methylates the pseudouridine at position 1915 (m3Psi1915) in 23S rRNA.</text>
</comment>
<feature type="binding site" evidence="6">
    <location>
        <position position="104"/>
    </location>
    <ligand>
        <name>S-adenosyl-L-methionine</name>
        <dbReference type="ChEBI" id="CHEBI:59789"/>
    </ligand>
</feature>
<dbReference type="OrthoDB" id="9806643at2"/>
<evidence type="ECO:0000256" key="2">
    <source>
        <dbReference type="ARBA" id="ARBA00022603"/>
    </source>
</evidence>
<proteinExistence type="inferred from homology"/>
<dbReference type="Pfam" id="PF02590">
    <property type="entry name" value="SPOUT_MTase"/>
    <property type="match status" value="1"/>
</dbReference>
<sequence length="156" mass="17675">MKCCIVAVGHKMPDWINAGYLEYIKRIPREISVNLIEIKPEKRIAGKPTEQLLLAEYQRIRSVLPHHCQVKVLDEGGKQWTTKQFAIEIQGWMECGDAIAFVIGGADGLHSDIKHASNELIALSKFTLPHGLARVVLAEQLYRAISIIKKHPYHRD</sequence>
<dbReference type="SUPFAM" id="SSF75217">
    <property type="entry name" value="alpha/beta knot"/>
    <property type="match status" value="1"/>
</dbReference>
<dbReference type="NCBIfam" id="NF000986">
    <property type="entry name" value="PRK00103.1-4"/>
    <property type="match status" value="1"/>
</dbReference>
<comment type="caution">
    <text evidence="6">Lacks conserved residue(s) required for the propagation of feature annotation.</text>
</comment>
<evidence type="ECO:0000256" key="3">
    <source>
        <dbReference type="ARBA" id="ARBA00022679"/>
    </source>
</evidence>
<keyword evidence="1 6" id="KW-0698">rRNA processing</keyword>
<comment type="subunit">
    <text evidence="6">Homodimer.</text>
</comment>
<organism evidence="7 8">
    <name type="scientific">Nitrosomonas supralitoralis</name>
    <dbReference type="NCBI Taxonomy" id="2116706"/>
    <lineage>
        <taxon>Bacteria</taxon>
        <taxon>Pseudomonadati</taxon>
        <taxon>Pseudomonadota</taxon>
        <taxon>Betaproteobacteria</taxon>
        <taxon>Nitrosomonadales</taxon>
        <taxon>Nitrosomonadaceae</taxon>
        <taxon>Nitrosomonas</taxon>
    </lineage>
</organism>
<name>A0A2P7NYE8_9PROT</name>
<dbReference type="HAMAP" id="MF_00658">
    <property type="entry name" value="23SrRNA_methyltr_H"/>
    <property type="match status" value="1"/>
</dbReference>
<dbReference type="AlphaFoldDB" id="A0A2P7NYE8"/>
<comment type="catalytic activity">
    <reaction evidence="6">
        <text>pseudouridine(1915) in 23S rRNA + S-adenosyl-L-methionine = N(3)-methylpseudouridine(1915) in 23S rRNA + S-adenosyl-L-homocysteine + H(+)</text>
        <dbReference type="Rhea" id="RHEA:42752"/>
        <dbReference type="Rhea" id="RHEA-COMP:10221"/>
        <dbReference type="Rhea" id="RHEA-COMP:10222"/>
        <dbReference type="ChEBI" id="CHEBI:15378"/>
        <dbReference type="ChEBI" id="CHEBI:57856"/>
        <dbReference type="ChEBI" id="CHEBI:59789"/>
        <dbReference type="ChEBI" id="CHEBI:65314"/>
        <dbReference type="ChEBI" id="CHEBI:74486"/>
        <dbReference type="EC" id="2.1.1.177"/>
    </reaction>
</comment>
<dbReference type="PANTHER" id="PTHR33603:SF1">
    <property type="entry name" value="RIBOSOMAL RNA LARGE SUBUNIT METHYLTRANSFERASE H"/>
    <property type="match status" value="1"/>
</dbReference>
<evidence type="ECO:0000256" key="5">
    <source>
        <dbReference type="ARBA" id="ARBA00038303"/>
    </source>
</evidence>
<dbReference type="GO" id="GO:0070038">
    <property type="term" value="F:rRNA (pseudouridine-N3-)-methyltransferase activity"/>
    <property type="evidence" value="ECO:0007669"/>
    <property type="project" value="UniProtKB-UniRule"/>
</dbReference>